<dbReference type="AlphaFoldDB" id="E3H420"/>
<name>E3H420_ROTDC</name>
<dbReference type="HOGENOM" id="CLU_3276103_0_0_11"/>
<dbReference type="Proteomes" id="UP000000387">
    <property type="component" value="Chromosome"/>
</dbReference>
<reference evidence="2" key="1">
    <citation type="submission" date="2010-10" db="EMBL/GenBank/DDBJ databases">
        <title>The complete genome of Rothia dentocariosa ATCC 17931.</title>
        <authorList>
            <person name="Muzny D."/>
            <person name="Qin X."/>
            <person name="Buhay C."/>
            <person name="Dugan-Rocha S."/>
            <person name="Ding Y."/>
            <person name="Chen G."/>
            <person name="Hawes A."/>
            <person name="Holder M."/>
            <person name="Jhangiani S."/>
            <person name="Johnson A."/>
            <person name="Khan Z."/>
            <person name="Li Z."/>
            <person name="Liu W."/>
            <person name="Liu X."/>
            <person name="Perez L."/>
            <person name="Shen H."/>
            <person name="Wang Q."/>
            <person name="Watt J."/>
            <person name="Xi L."/>
            <person name="Xin Y."/>
            <person name="Zhou J."/>
            <person name="Deng J."/>
            <person name="Jiang H."/>
            <person name="Liu Y."/>
            <person name="Qu J."/>
            <person name="Song X.-Z."/>
            <person name="Zhang L."/>
            <person name="Villasana D."/>
            <person name="Johnson A."/>
            <person name="Liu J."/>
            <person name="Liyanage D."/>
            <person name="Lorensuhewa L."/>
            <person name="Robinson T."/>
            <person name="Song A."/>
            <person name="Song B.-B."/>
            <person name="Dinh H."/>
            <person name="Thornton R."/>
            <person name="Coyle M."/>
            <person name="Francisco L."/>
            <person name="Jackson L."/>
            <person name="Javaid M."/>
            <person name="Korchina V."/>
            <person name="Kovar C."/>
            <person name="Mata R."/>
            <person name="Mathew T."/>
            <person name="Ngo R."/>
            <person name="Nguyen L."/>
            <person name="Nguyen N."/>
            <person name="Okwuonu G."/>
            <person name="Ongeri F."/>
            <person name="Pham C."/>
            <person name="Simmons D."/>
            <person name="Wilczek-Boney K."/>
            <person name="Hale W."/>
            <person name="Jakkamsetti A."/>
            <person name="Pham P."/>
            <person name="Ruth R."/>
            <person name="San Lucas F."/>
            <person name="Warren J."/>
            <person name="Zhang J."/>
            <person name="Zhao Z."/>
            <person name="Zhou C."/>
            <person name="Zhu D."/>
            <person name="Lee S."/>
            <person name="Bess C."/>
            <person name="Blankenburg K."/>
            <person name="Forbes L."/>
            <person name="Fu Q."/>
            <person name="Gubbala S."/>
            <person name="Hirani K."/>
            <person name="Jayaseelan J.C."/>
            <person name="Lara F."/>
            <person name="Munidasa M."/>
            <person name="Palculict T."/>
            <person name="Patil S."/>
            <person name="Pu L.-L."/>
            <person name="Saada N."/>
            <person name="Tang L."/>
            <person name="Weissenberger G."/>
            <person name="Zhu Y."/>
            <person name="Hemphill L."/>
            <person name="Shang Y."/>
            <person name="Youmans B."/>
            <person name="Ayvaz T."/>
            <person name="Ross M."/>
            <person name="Santibanez J."/>
            <person name="Aqrawi P."/>
            <person name="Gross S."/>
            <person name="Joshi V."/>
            <person name="Fowler G."/>
            <person name="Nazareth L."/>
            <person name="Reid J."/>
            <person name="Worley K."/>
            <person name="Petrosino J."/>
            <person name="Highlander S."/>
            <person name="Gibbs R."/>
        </authorList>
    </citation>
    <scope>NUCLEOTIDE SEQUENCE [LARGE SCALE GENOMIC DNA]</scope>
    <source>
        <strain evidence="2">ATCC 17931 / CDC X599 / XDIA</strain>
    </source>
</reference>
<evidence type="ECO:0000313" key="2">
    <source>
        <dbReference type="Proteomes" id="UP000000387"/>
    </source>
</evidence>
<evidence type="ECO:0000313" key="1">
    <source>
        <dbReference type="EMBL" id="ADP41660.1"/>
    </source>
</evidence>
<sequence>MTLHTNSYFLLSLMLSMAPQRLISWRTLTKKYPRDPINPVH</sequence>
<organism evidence="1 2">
    <name type="scientific">Rothia dentocariosa (strain ATCC 17931 / CDC X599 / XDIA)</name>
    <dbReference type="NCBI Taxonomy" id="762948"/>
    <lineage>
        <taxon>Bacteria</taxon>
        <taxon>Bacillati</taxon>
        <taxon>Actinomycetota</taxon>
        <taxon>Actinomycetes</taxon>
        <taxon>Micrococcales</taxon>
        <taxon>Micrococcaceae</taxon>
        <taxon>Rothia</taxon>
    </lineage>
</organism>
<accession>E3H420</accession>
<dbReference type="KEGG" id="rdn:HMPREF0733_12203"/>
<proteinExistence type="predicted"/>
<gene>
    <name evidence="1" type="ordered locus">HMPREF0733_12203</name>
</gene>
<protein>
    <submittedName>
        <fullName evidence="1">Uncharacterized protein</fullName>
    </submittedName>
</protein>
<dbReference type="EMBL" id="CP002280">
    <property type="protein sequence ID" value="ADP41660.1"/>
    <property type="molecule type" value="Genomic_DNA"/>
</dbReference>